<feature type="chain" id="PRO_5045029614" evidence="1">
    <location>
        <begin position="26"/>
        <end position="119"/>
    </location>
</feature>
<accession>A0ABP0SZF1</accession>
<proteinExistence type="predicted"/>
<evidence type="ECO:0000313" key="2">
    <source>
        <dbReference type="EMBL" id="CAK9117798.1"/>
    </source>
</evidence>
<sequence length="119" mass="12850">MFAMWSASLALAAFAAFGTVGRIGAATNGTGQCFQDGIPETLRKELVNGEEAYPIGLWINAWNAGYVMAEVVEILIQEKLGYRVQKLGPGPSTPDGLCWRMLEAIAIRLEAIATLEESM</sequence>
<evidence type="ECO:0000256" key="1">
    <source>
        <dbReference type="SAM" id="SignalP"/>
    </source>
</evidence>
<organism evidence="3 4">
    <name type="scientific">Durusdinium trenchii</name>
    <dbReference type="NCBI Taxonomy" id="1381693"/>
    <lineage>
        <taxon>Eukaryota</taxon>
        <taxon>Sar</taxon>
        <taxon>Alveolata</taxon>
        <taxon>Dinophyceae</taxon>
        <taxon>Suessiales</taxon>
        <taxon>Symbiodiniaceae</taxon>
        <taxon>Durusdinium</taxon>
    </lineage>
</organism>
<evidence type="ECO:0000313" key="3">
    <source>
        <dbReference type="EMBL" id="CAK9117819.1"/>
    </source>
</evidence>
<evidence type="ECO:0000313" key="4">
    <source>
        <dbReference type="Proteomes" id="UP001642484"/>
    </source>
</evidence>
<keyword evidence="1" id="KW-0732">Signal</keyword>
<comment type="caution">
    <text evidence="3">The sequence shown here is derived from an EMBL/GenBank/DDBJ whole genome shotgun (WGS) entry which is preliminary data.</text>
</comment>
<dbReference type="EMBL" id="CAXAMN010028806">
    <property type="protein sequence ID" value="CAK9117798.1"/>
    <property type="molecule type" value="Genomic_DNA"/>
</dbReference>
<protein>
    <submittedName>
        <fullName evidence="3">Uncharacterized protein</fullName>
    </submittedName>
</protein>
<keyword evidence="4" id="KW-1185">Reference proteome</keyword>
<gene>
    <name evidence="2" type="ORF">CCMP2556_LOCUS55046</name>
    <name evidence="3" type="ORF">CCMP2556_LOCUS55062</name>
</gene>
<name>A0ABP0SZF1_9DINO</name>
<dbReference type="Proteomes" id="UP001642484">
    <property type="component" value="Unassembled WGS sequence"/>
</dbReference>
<dbReference type="EMBL" id="CAXAMN010028817">
    <property type="protein sequence ID" value="CAK9117819.1"/>
    <property type="molecule type" value="Genomic_DNA"/>
</dbReference>
<feature type="signal peptide" evidence="1">
    <location>
        <begin position="1"/>
        <end position="25"/>
    </location>
</feature>
<reference evidence="3 4" key="1">
    <citation type="submission" date="2024-02" db="EMBL/GenBank/DDBJ databases">
        <authorList>
            <person name="Chen Y."/>
            <person name="Shah S."/>
            <person name="Dougan E. K."/>
            <person name="Thang M."/>
            <person name="Chan C."/>
        </authorList>
    </citation>
    <scope>NUCLEOTIDE SEQUENCE [LARGE SCALE GENOMIC DNA]</scope>
</reference>